<dbReference type="AlphaFoldDB" id="A0A3B0V5N0"/>
<dbReference type="Gene3D" id="3.40.50.10610">
    <property type="entry name" value="ABC-type transport auxiliary lipoprotein component"/>
    <property type="match status" value="1"/>
</dbReference>
<evidence type="ECO:0000313" key="1">
    <source>
        <dbReference type="EMBL" id="VAW35673.1"/>
    </source>
</evidence>
<dbReference type="EMBL" id="UOEZ01000033">
    <property type="protein sequence ID" value="VAW35673.1"/>
    <property type="molecule type" value="Genomic_DNA"/>
</dbReference>
<evidence type="ECO:0008006" key="2">
    <source>
        <dbReference type="Google" id="ProtNLM"/>
    </source>
</evidence>
<proteinExistence type="predicted"/>
<sequence>MYNISDMLSRSARLRRDCVKLILILLLLTMAGCGGKVVRYINPEANFSYIRKVAVLPFNNLSNDRYAGEKVRAALTVDLLSRMTFDVMEQGEVSKVLTLVMRATGAEEGMVLELDKETLKLLGERLGVQAVILGSVDEYESRREGGLVSVSVRMLDTSSGLILWQAKASATGSSLARKMLGLDSKNTSDLTRKAVRRALNTLL</sequence>
<accession>A0A3B0V5N0</accession>
<reference evidence="1" key="1">
    <citation type="submission" date="2018-06" db="EMBL/GenBank/DDBJ databases">
        <authorList>
            <person name="Zhirakovskaya E."/>
        </authorList>
    </citation>
    <scope>NUCLEOTIDE SEQUENCE</scope>
</reference>
<organism evidence="1">
    <name type="scientific">hydrothermal vent metagenome</name>
    <dbReference type="NCBI Taxonomy" id="652676"/>
    <lineage>
        <taxon>unclassified sequences</taxon>
        <taxon>metagenomes</taxon>
        <taxon>ecological metagenomes</taxon>
    </lineage>
</organism>
<gene>
    <name evidence="1" type="ORF">MNBD_DELTA02-1157</name>
</gene>
<name>A0A3B0V5N0_9ZZZZ</name>
<protein>
    <recommendedName>
        <fullName evidence="2">Lipoprotein</fullName>
    </recommendedName>
</protein>